<keyword evidence="9" id="KW-0812">Transmembrane</keyword>
<feature type="transmembrane region" description="Helical" evidence="9">
    <location>
        <begin position="21"/>
        <end position="39"/>
    </location>
</feature>
<keyword evidence="2" id="KW-0645">Protease</keyword>
<comment type="similarity">
    <text evidence="1">Belongs to the peptidase M43B family.</text>
</comment>
<dbReference type="Gene3D" id="2.60.40.10">
    <property type="entry name" value="Immunoglobulins"/>
    <property type="match status" value="1"/>
</dbReference>
<keyword evidence="9" id="KW-1133">Transmembrane helix</keyword>
<dbReference type="NCBIfam" id="TIGR04183">
    <property type="entry name" value="Por_Secre_tail"/>
    <property type="match status" value="1"/>
</dbReference>
<proteinExistence type="inferred from homology"/>
<evidence type="ECO:0000259" key="10">
    <source>
        <dbReference type="Pfam" id="PF05572"/>
    </source>
</evidence>
<evidence type="ECO:0000256" key="5">
    <source>
        <dbReference type="ARBA" id="ARBA00022801"/>
    </source>
</evidence>
<protein>
    <submittedName>
        <fullName evidence="12">Por secretion system C-terminal sorting domain-containing protein</fullName>
    </submittedName>
</protein>
<dbReference type="GO" id="GO:0006508">
    <property type="term" value="P:proteolysis"/>
    <property type="evidence" value="ECO:0007669"/>
    <property type="project" value="UniProtKB-KW"/>
</dbReference>
<dbReference type="Pfam" id="PF05572">
    <property type="entry name" value="Peptidase_M43"/>
    <property type="match status" value="1"/>
</dbReference>
<evidence type="ECO:0000259" key="11">
    <source>
        <dbReference type="Pfam" id="PF18962"/>
    </source>
</evidence>
<dbReference type="Pfam" id="PF18962">
    <property type="entry name" value="Por_Secre_tail"/>
    <property type="match status" value="1"/>
</dbReference>
<dbReference type="STRING" id="536979.SAMN04488055_0965"/>
<keyword evidence="7" id="KW-0482">Metalloprotease</keyword>
<name>A0A1N6DPA1_9BACT</name>
<evidence type="ECO:0000256" key="2">
    <source>
        <dbReference type="ARBA" id="ARBA00022670"/>
    </source>
</evidence>
<keyword evidence="9" id="KW-0472">Membrane</keyword>
<dbReference type="PANTHER" id="PTHR47466:SF1">
    <property type="entry name" value="METALLOPROTEASE MEP1 (AFU_ORTHOLOGUE AFUA_1G07730)-RELATED"/>
    <property type="match status" value="1"/>
</dbReference>
<keyword evidence="5" id="KW-0378">Hydrolase</keyword>
<evidence type="ECO:0000256" key="4">
    <source>
        <dbReference type="ARBA" id="ARBA00022729"/>
    </source>
</evidence>
<dbReference type="GO" id="GO:0046872">
    <property type="term" value="F:metal ion binding"/>
    <property type="evidence" value="ECO:0007669"/>
    <property type="project" value="UniProtKB-KW"/>
</dbReference>
<evidence type="ECO:0000256" key="3">
    <source>
        <dbReference type="ARBA" id="ARBA00022723"/>
    </source>
</evidence>
<dbReference type="Proteomes" id="UP000185003">
    <property type="component" value="Unassembled WGS sequence"/>
</dbReference>
<keyword evidence="13" id="KW-1185">Reference proteome</keyword>
<dbReference type="InterPro" id="IPR026444">
    <property type="entry name" value="Secre_tail"/>
</dbReference>
<keyword evidence="6" id="KW-0862">Zinc</keyword>
<evidence type="ECO:0000256" key="1">
    <source>
        <dbReference type="ARBA" id="ARBA00008721"/>
    </source>
</evidence>
<dbReference type="Gene3D" id="3.40.390.10">
    <property type="entry name" value="Collagenase (Catalytic Domain)"/>
    <property type="match status" value="1"/>
</dbReference>
<dbReference type="CDD" id="cd04275">
    <property type="entry name" value="ZnMc_pappalysin_like"/>
    <property type="match status" value="1"/>
</dbReference>
<feature type="domain" description="Secretion system C-terminal sorting" evidence="11">
    <location>
        <begin position="651"/>
        <end position="724"/>
    </location>
</feature>
<keyword evidence="4" id="KW-0732">Signal</keyword>
<evidence type="ECO:0000256" key="8">
    <source>
        <dbReference type="ARBA" id="ARBA00023157"/>
    </source>
</evidence>
<feature type="domain" description="Peptidase M43 pregnancy-associated plasma-A" evidence="10">
    <location>
        <begin position="188"/>
        <end position="332"/>
    </location>
</feature>
<keyword evidence="3" id="KW-0479">Metal-binding</keyword>
<dbReference type="InterPro" id="IPR008754">
    <property type="entry name" value="Peptidase_M43"/>
</dbReference>
<evidence type="ECO:0000256" key="9">
    <source>
        <dbReference type="SAM" id="Phobius"/>
    </source>
</evidence>
<dbReference type="EMBL" id="FSRA01000001">
    <property type="protein sequence ID" value="SIN72622.1"/>
    <property type="molecule type" value="Genomic_DNA"/>
</dbReference>
<evidence type="ECO:0000313" key="13">
    <source>
        <dbReference type="Proteomes" id="UP000185003"/>
    </source>
</evidence>
<keyword evidence="8" id="KW-1015">Disulfide bond</keyword>
<evidence type="ECO:0000256" key="6">
    <source>
        <dbReference type="ARBA" id="ARBA00022833"/>
    </source>
</evidence>
<dbReference type="GO" id="GO:0008237">
    <property type="term" value="F:metallopeptidase activity"/>
    <property type="evidence" value="ECO:0007669"/>
    <property type="project" value="UniProtKB-KW"/>
</dbReference>
<dbReference type="SUPFAM" id="SSF55486">
    <property type="entry name" value="Metalloproteases ('zincins'), catalytic domain"/>
    <property type="match status" value="1"/>
</dbReference>
<gene>
    <name evidence="12" type="ORF">SAMN04488055_0965</name>
</gene>
<reference evidence="13" key="1">
    <citation type="submission" date="2016-11" db="EMBL/GenBank/DDBJ databases">
        <authorList>
            <person name="Varghese N."/>
            <person name="Submissions S."/>
        </authorList>
    </citation>
    <scope>NUCLEOTIDE SEQUENCE [LARGE SCALE GENOMIC DNA]</scope>
    <source>
        <strain evidence="13">DSM 24787</strain>
    </source>
</reference>
<dbReference type="InterPro" id="IPR013783">
    <property type="entry name" value="Ig-like_fold"/>
</dbReference>
<dbReference type="InterPro" id="IPR024079">
    <property type="entry name" value="MetalloPept_cat_dom_sf"/>
</dbReference>
<dbReference type="PANTHER" id="PTHR47466">
    <property type="match status" value="1"/>
</dbReference>
<accession>A0A1N6DPA1</accession>
<dbReference type="AlphaFoldDB" id="A0A1N6DPA1"/>
<evidence type="ECO:0000256" key="7">
    <source>
        <dbReference type="ARBA" id="ARBA00023049"/>
    </source>
</evidence>
<sequence>MKENRAFLHILFTITYNEHNLRNFTLISIFIFFGFGSFAQRKCGTAEVLAEKLAAQPKLAKRMQAIELDLQKKRPDNRLFRVNPLINVPVVVHVVLPNPTQVTDQQVLDQLAALNLDYLAANTDINKVPAVWQARIGNPQIQFCLAVRTPDGDPSSGITRTTTTHGAFSVNNSASEVKYTNTGGAPGWDNTRFLNIWVCDLASDYLGVATPPGNIFPAAEDGVVVDYRAFGRMGSAQAPFNLGRTLTHEIGHFFGLKHTWADDNGGCTQDDGVDDTPLQGDHTYNCPTFPQLDNCTTVAPGIMFMNYMDYVNDACMYLFTAGQTDRMRNAIDAQRASLITSDGCTPVNLKTRDAGITAVSQPQGYLCEAGQTPVVTLKNRGSETLTSVTIRYAINGGTPVNYSWTGNLAMLQQAEVTLPVLTAGEGNSTLKAYTVQPNGAADDQPDNDTTAVSFSYRREVSIPFTETFDNTLFPPAGFSISNPDRSFTWERSTTGSKGSAGSALMRNLGYARNDEIDDLLGPVVDAANADSIFLSFDLAAATASPVGMPNNPWDTLEVLLTTDCGKTFIPTGYKKWGSSLVTRTIPTIQEFVPAANEWRTDTIDLTPFIRNKKFRVVFRNTTNYENNVYIDQVNIFKKDVNSTLRDKGILVWPNPFSRQFYVEFSTWPEDLLGIAVFDAAGRLVYQQQPLARVGNRVTIDLVNGANGVYFVKLFYTQQVRTYKIVKAK</sequence>
<evidence type="ECO:0000313" key="12">
    <source>
        <dbReference type="EMBL" id="SIN72622.1"/>
    </source>
</evidence>
<organism evidence="12 13">
    <name type="scientific">Chitinophaga niabensis</name>
    <dbReference type="NCBI Taxonomy" id="536979"/>
    <lineage>
        <taxon>Bacteria</taxon>
        <taxon>Pseudomonadati</taxon>
        <taxon>Bacteroidota</taxon>
        <taxon>Chitinophagia</taxon>
        <taxon>Chitinophagales</taxon>
        <taxon>Chitinophagaceae</taxon>
        <taxon>Chitinophaga</taxon>
    </lineage>
</organism>